<gene>
    <name evidence="2" type="ORF">ACFSW8_11300</name>
</gene>
<dbReference type="RefSeq" id="WP_377086231.1">
    <property type="nucleotide sequence ID" value="NZ_JBHSJL010000014.1"/>
</dbReference>
<name>A0ABW4ZD12_9BACT</name>
<sequence length="638" mass="68015">MKISHYRRRRRSGFVSILTTVVICSFLLTVMAMMYRTSIRALESQKKVQLQVGYEAKQQAFLRAVVTLAPKYAANTMLDESNGSATASFTGLFTEAANISKVAVSRSDADNTGMGFTTYRNGNTGEITSGFLITDFVGDGSGVTPSGVGAVAANDYPVPLIARDAAVVTNAGLAPVISSDATYNAASSSGDDRDFSLISYPDIRFGYKDPGDPFIARQNWWQIFVHPRAQDIQLAGLGNVDLDALQNEYILSIYEVPSQLAISASAFVNIGNIGGQAFDQSKVSIAGNVYAKKAQVTSGSFDSVATTDGATTTGATIAGGAADGLSREEYEAQNSSFFPISQASSYARSLFLPINPGFEFFDRFASSGTAISNGLSKESWNQYSRGCHQCKMQLDVVEVVDAAGGDNTPVVLRFAYDGFETFLCKSGYESGYSPSVEWVATDDDVFPIISETADNGSPGIAIYVDRFIDWVQTVDGGSMTTSEVAENHSLVVNIDYTASGISALDSSSDSPLVVILRGGEDLTDYTNGFSIVTNLTLNILENLNQIPTSVGGTKFPPLSIFAPNIQYGKADSAREVVLKGSLGSLSQDANSKEILALKSTDGTASAAQTTAELTPIEALDELPPVNVMNWLVVIQKRQ</sequence>
<keyword evidence="1" id="KW-0472">Membrane</keyword>
<evidence type="ECO:0000313" key="3">
    <source>
        <dbReference type="Proteomes" id="UP001597389"/>
    </source>
</evidence>
<comment type="caution">
    <text evidence="2">The sequence shown here is derived from an EMBL/GenBank/DDBJ whole genome shotgun (WGS) entry which is preliminary data.</text>
</comment>
<keyword evidence="1" id="KW-0812">Transmembrane</keyword>
<evidence type="ECO:0008006" key="4">
    <source>
        <dbReference type="Google" id="ProtNLM"/>
    </source>
</evidence>
<evidence type="ECO:0000256" key="1">
    <source>
        <dbReference type="SAM" id="Phobius"/>
    </source>
</evidence>
<reference evidence="3" key="1">
    <citation type="journal article" date="2019" name="Int. J. Syst. Evol. Microbiol.">
        <title>The Global Catalogue of Microorganisms (GCM) 10K type strain sequencing project: providing services to taxonomists for standard genome sequencing and annotation.</title>
        <authorList>
            <consortium name="The Broad Institute Genomics Platform"/>
            <consortium name="The Broad Institute Genome Sequencing Center for Infectious Disease"/>
            <person name="Wu L."/>
            <person name="Ma J."/>
        </authorList>
    </citation>
    <scope>NUCLEOTIDE SEQUENCE [LARGE SCALE GENOMIC DNA]</scope>
    <source>
        <strain evidence="3">CCUG 57942</strain>
    </source>
</reference>
<proteinExistence type="predicted"/>
<dbReference type="Proteomes" id="UP001597389">
    <property type="component" value="Unassembled WGS sequence"/>
</dbReference>
<organism evidence="2 3">
    <name type="scientific">Rubritalea tangerina</name>
    <dbReference type="NCBI Taxonomy" id="430798"/>
    <lineage>
        <taxon>Bacteria</taxon>
        <taxon>Pseudomonadati</taxon>
        <taxon>Verrucomicrobiota</taxon>
        <taxon>Verrucomicrobiia</taxon>
        <taxon>Verrucomicrobiales</taxon>
        <taxon>Rubritaleaceae</taxon>
        <taxon>Rubritalea</taxon>
    </lineage>
</organism>
<keyword evidence="1" id="KW-1133">Transmembrane helix</keyword>
<dbReference type="EMBL" id="JBHUJB010000046">
    <property type="protein sequence ID" value="MFD2159487.1"/>
    <property type="molecule type" value="Genomic_DNA"/>
</dbReference>
<keyword evidence="3" id="KW-1185">Reference proteome</keyword>
<protein>
    <recommendedName>
        <fullName evidence="4">Type 4 fimbrial biogenesis protein PilX N-terminal domain-containing protein</fullName>
    </recommendedName>
</protein>
<accession>A0ABW4ZD12</accession>
<feature type="transmembrane region" description="Helical" evidence="1">
    <location>
        <begin position="12"/>
        <end position="35"/>
    </location>
</feature>
<evidence type="ECO:0000313" key="2">
    <source>
        <dbReference type="EMBL" id="MFD2159487.1"/>
    </source>
</evidence>